<dbReference type="eggNOG" id="COG3308">
    <property type="taxonomic scope" value="Bacteria"/>
</dbReference>
<dbReference type="KEGG" id="cja:CJA_2285"/>
<feature type="transmembrane region" description="Helical" evidence="1">
    <location>
        <begin position="36"/>
        <end position="55"/>
    </location>
</feature>
<evidence type="ECO:0000313" key="3">
    <source>
        <dbReference type="Proteomes" id="UP000001036"/>
    </source>
</evidence>
<organism evidence="2 3">
    <name type="scientific">Cellvibrio japonicus (strain Ueda107)</name>
    <name type="common">Pseudomonas fluorescens subsp. cellulosa</name>
    <dbReference type="NCBI Taxonomy" id="498211"/>
    <lineage>
        <taxon>Bacteria</taxon>
        <taxon>Pseudomonadati</taxon>
        <taxon>Pseudomonadota</taxon>
        <taxon>Gammaproteobacteria</taxon>
        <taxon>Cellvibrionales</taxon>
        <taxon>Cellvibrionaceae</taxon>
        <taxon>Cellvibrio</taxon>
    </lineage>
</organism>
<feature type="transmembrane region" description="Helical" evidence="1">
    <location>
        <begin position="86"/>
        <end position="107"/>
    </location>
</feature>
<reference evidence="2 3" key="1">
    <citation type="journal article" date="2008" name="J. Bacteriol.">
        <title>Insights into plant cell wall degradation from the genome sequence of the soil bacterium Cellvibrio japonicus.</title>
        <authorList>
            <person name="Deboy R.T."/>
            <person name="Mongodin E.F."/>
            <person name="Fouts D.E."/>
            <person name="Tailford L.E."/>
            <person name="Khouri H."/>
            <person name="Emerson J.B."/>
            <person name="Mohamoud Y."/>
            <person name="Watkins K."/>
            <person name="Henrissat B."/>
            <person name="Gilbert H.J."/>
            <person name="Nelson K.E."/>
        </authorList>
    </citation>
    <scope>NUCLEOTIDE SEQUENCE [LARGE SCALE GENOMIC DNA]</scope>
    <source>
        <strain evidence="2 3">Ueda107</strain>
    </source>
</reference>
<evidence type="ECO:0000256" key="1">
    <source>
        <dbReference type="SAM" id="Phobius"/>
    </source>
</evidence>
<feature type="transmembrane region" description="Helical" evidence="1">
    <location>
        <begin position="113"/>
        <end position="133"/>
    </location>
</feature>
<evidence type="ECO:0000313" key="2">
    <source>
        <dbReference type="EMBL" id="ACE85333.1"/>
    </source>
</evidence>
<gene>
    <name evidence="2" type="ordered locus">CJA_2285</name>
</gene>
<accession>B3PJS5</accession>
<dbReference type="InterPro" id="IPR018643">
    <property type="entry name" value="DUF2069_membrane"/>
</dbReference>
<dbReference type="Proteomes" id="UP000001036">
    <property type="component" value="Chromosome"/>
</dbReference>
<keyword evidence="3" id="KW-1185">Reference proteome</keyword>
<keyword evidence="1" id="KW-1133">Transmembrane helix</keyword>
<dbReference type="RefSeq" id="WP_012487885.1">
    <property type="nucleotide sequence ID" value="NC_010995.1"/>
</dbReference>
<dbReference type="HOGENOM" id="CLU_122357_1_0_6"/>
<feature type="transmembrane region" description="Helical" evidence="1">
    <location>
        <begin position="61"/>
        <end position="79"/>
    </location>
</feature>
<name>B3PJS5_CELJU</name>
<dbReference type="OrthoDB" id="5738125at2"/>
<dbReference type="AlphaFoldDB" id="B3PJS5"/>
<dbReference type="Pfam" id="PF09842">
    <property type="entry name" value="DUF2069"/>
    <property type="match status" value="1"/>
</dbReference>
<keyword evidence="1" id="KW-0472">Membrane</keyword>
<proteinExistence type="predicted"/>
<dbReference type="STRING" id="498211.CJA_2285"/>
<protein>
    <submittedName>
        <fullName evidence="2">Putative membrane protein</fullName>
    </submittedName>
</protein>
<keyword evidence="1" id="KW-0812">Transmembrane</keyword>
<dbReference type="EMBL" id="CP000934">
    <property type="protein sequence ID" value="ACE85333.1"/>
    <property type="molecule type" value="Genomic_DNA"/>
</dbReference>
<sequence>MTDIREPQASSSDPPPLVISLEQAQVIYRKLQIGRWIAWLSYAGLLVLFTLLNLLRDTGSVKFWLVQVIPLLIFIPGLIRNTHRTYSWLCFVVLIYFVAIIPILMGRGWWSDWFITLLTTSLFLSAMMTSRWLQYWNYYLATKDKPPVNT</sequence>